<dbReference type="Proteomes" id="UP000315131">
    <property type="component" value="Unassembled WGS sequence"/>
</dbReference>
<accession>A0A550I2P7</accession>
<keyword evidence="4" id="KW-1185">Reference proteome</keyword>
<dbReference type="EMBL" id="VHSF01000002">
    <property type="protein sequence ID" value="TRO65253.1"/>
    <property type="molecule type" value="Genomic_DNA"/>
</dbReference>
<sequence length="166" mass="19854">MEEKSKPDWSSFTVNQPIEREKEEIVNAWLCQSQLEKWFLRLAEFKTPKGEVRKREEQFHPGDHYRWQWHGWPENVEEHGEILKPTDDEFLRFIFGKTGTVSVKVVKENDQNILRLTQSNIPVDEHSRMNYYVGCKTGWTFYLLNLKSILQNGPDLRNKRSELQMD</sequence>
<dbReference type="Gene3D" id="3.30.530.20">
    <property type="match status" value="1"/>
</dbReference>
<gene>
    <name evidence="3" type="ORF">FGM01_07540</name>
</gene>
<dbReference type="AlphaFoldDB" id="A0A550I2P7"/>
<evidence type="ECO:0000259" key="2">
    <source>
        <dbReference type="Pfam" id="PF08327"/>
    </source>
</evidence>
<comment type="caution">
    <text evidence="3">The sequence shown here is derived from an EMBL/GenBank/DDBJ whole genome shotgun (WGS) entry which is preliminary data.</text>
</comment>
<dbReference type="RefSeq" id="WP_143410547.1">
    <property type="nucleotide sequence ID" value="NZ_VHSF01000002.1"/>
</dbReference>
<dbReference type="InterPro" id="IPR023393">
    <property type="entry name" value="START-like_dom_sf"/>
</dbReference>
<feature type="domain" description="Activator of Hsp90 ATPase homologue 1/2-like C-terminal" evidence="2">
    <location>
        <begin position="23"/>
        <end position="150"/>
    </location>
</feature>
<comment type="similarity">
    <text evidence="1">Belongs to the AHA1 family.</text>
</comment>
<dbReference type="Pfam" id="PF08327">
    <property type="entry name" value="AHSA1"/>
    <property type="match status" value="1"/>
</dbReference>
<organism evidence="3 4">
    <name type="scientific">Christiangramia sabulilitoris</name>
    <dbReference type="NCBI Taxonomy" id="2583991"/>
    <lineage>
        <taxon>Bacteria</taxon>
        <taxon>Pseudomonadati</taxon>
        <taxon>Bacteroidota</taxon>
        <taxon>Flavobacteriia</taxon>
        <taxon>Flavobacteriales</taxon>
        <taxon>Flavobacteriaceae</taxon>
        <taxon>Christiangramia</taxon>
    </lineage>
</organism>
<name>A0A550I2P7_9FLAO</name>
<dbReference type="SUPFAM" id="SSF55961">
    <property type="entry name" value="Bet v1-like"/>
    <property type="match status" value="1"/>
</dbReference>
<evidence type="ECO:0000256" key="1">
    <source>
        <dbReference type="ARBA" id="ARBA00006817"/>
    </source>
</evidence>
<protein>
    <recommendedName>
        <fullName evidence="2">Activator of Hsp90 ATPase homologue 1/2-like C-terminal domain-containing protein</fullName>
    </recommendedName>
</protein>
<evidence type="ECO:0000313" key="4">
    <source>
        <dbReference type="Proteomes" id="UP000315131"/>
    </source>
</evidence>
<dbReference type="InterPro" id="IPR013538">
    <property type="entry name" value="ASHA1/2-like_C"/>
</dbReference>
<dbReference type="OrthoDB" id="9800631at2"/>
<evidence type="ECO:0000313" key="3">
    <source>
        <dbReference type="EMBL" id="TRO65253.1"/>
    </source>
</evidence>
<proteinExistence type="inferred from homology"/>
<reference evidence="3 4" key="1">
    <citation type="submission" date="2019-06" db="EMBL/GenBank/DDBJ databases">
        <title>Gramella sabulilitoris sp. nov., isolated from a marine sand.</title>
        <authorList>
            <person name="Yoon J.-H."/>
        </authorList>
    </citation>
    <scope>NUCLEOTIDE SEQUENCE [LARGE SCALE GENOMIC DNA]</scope>
    <source>
        <strain evidence="3 4">HSMS-1</strain>
    </source>
</reference>